<evidence type="ECO:0008006" key="9">
    <source>
        <dbReference type="Google" id="ProtNLM"/>
    </source>
</evidence>
<dbReference type="PANTHER" id="PTHR46285:SF13">
    <property type="entry name" value="OS02G0167775 PROTEIN"/>
    <property type="match status" value="1"/>
</dbReference>
<keyword evidence="5 6" id="KW-0472">Membrane</keyword>
<evidence type="ECO:0000256" key="1">
    <source>
        <dbReference type="ARBA" id="ARBA00004141"/>
    </source>
</evidence>
<feature type="transmembrane region" description="Helical" evidence="6">
    <location>
        <begin position="92"/>
        <end position="108"/>
    </location>
</feature>
<dbReference type="AlphaFoldDB" id="A0AAV3QDW9"/>
<gene>
    <name evidence="7" type="ORF">LIER_18423</name>
</gene>
<evidence type="ECO:0000256" key="4">
    <source>
        <dbReference type="ARBA" id="ARBA00022989"/>
    </source>
</evidence>
<feature type="transmembrane region" description="Helical" evidence="6">
    <location>
        <begin position="12"/>
        <end position="30"/>
    </location>
</feature>
<evidence type="ECO:0000256" key="6">
    <source>
        <dbReference type="SAM" id="Phobius"/>
    </source>
</evidence>
<comment type="subcellular location">
    <subcellularLocation>
        <location evidence="1">Membrane</location>
        <topology evidence="1">Multi-pass membrane protein</topology>
    </subcellularLocation>
</comment>
<evidence type="ECO:0000256" key="3">
    <source>
        <dbReference type="ARBA" id="ARBA00022692"/>
    </source>
</evidence>
<dbReference type="EMBL" id="BAABME010004419">
    <property type="protein sequence ID" value="GAA0162304.1"/>
    <property type="molecule type" value="Genomic_DNA"/>
</dbReference>
<feature type="transmembrane region" description="Helical" evidence="6">
    <location>
        <begin position="232"/>
        <end position="251"/>
    </location>
</feature>
<evidence type="ECO:0000256" key="5">
    <source>
        <dbReference type="ARBA" id="ARBA00023136"/>
    </source>
</evidence>
<name>A0AAV3QDW9_LITER</name>
<keyword evidence="4 6" id="KW-1133">Transmembrane helix</keyword>
<proteinExistence type="inferred from homology"/>
<reference evidence="7 8" key="1">
    <citation type="submission" date="2024-01" db="EMBL/GenBank/DDBJ databases">
        <title>The complete chloroplast genome sequence of Lithospermum erythrorhizon: insights into the phylogenetic relationship among Boraginaceae species and the maternal lineages of purple gromwells.</title>
        <authorList>
            <person name="Okada T."/>
            <person name="Watanabe K."/>
        </authorList>
    </citation>
    <scope>NUCLEOTIDE SEQUENCE [LARGE SCALE GENOMIC DNA]</scope>
</reference>
<feature type="transmembrane region" description="Helical" evidence="6">
    <location>
        <begin position="176"/>
        <end position="199"/>
    </location>
</feature>
<protein>
    <recommendedName>
        <fullName evidence="9">Transmembrane protein 45B</fullName>
    </recommendedName>
</protein>
<feature type="transmembrane region" description="Helical" evidence="6">
    <location>
        <begin position="148"/>
        <end position="169"/>
    </location>
</feature>
<accession>A0AAV3QDW9</accession>
<sequence>MGTFMGHLLPGLALALLGLWHMFNTTKVYFENGPKKFTSKLWYPLKCSLIKLHHLELILILSFSIFTILIQVVDIPSLSFSLSLVNLEHSTMFLHLSIFACFTLVAELTHSSETLSGVSGILLSSVFIQEMFLLYYHSTDHVGLEGHYHWLLQLIVCVSVLAAISSTVCPTNFPAALVLCISVMFQGCWFMNMGFNLWFPKFVSKGCLSHGAVVCETNEAVSRATALANLQFSWIIAAILMLTAFISLICARNGAAGVHSSQYEQLHNRAADISIDEVARLKLGHV</sequence>
<evidence type="ECO:0000313" key="8">
    <source>
        <dbReference type="Proteomes" id="UP001454036"/>
    </source>
</evidence>
<keyword evidence="3 6" id="KW-0812">Transmembrane</keyword>
<organism evidence="7 8">
    <name type="scientific">Lithospermum erythrorhizon</name>
    <name type="common">Purple gromwell</name>
    <name type="synonym">Lithospermum officinale var. erythrorhizon</name>
    <dbReference type="NCBI Taxonomy" id="34254"/>
    <lineage>
        <taxon>Eukaryota</taxon>
        <taxon>Viridiplantae</taxon>
        <taxon>Streptophyta</taxon>
        <taxon>Embryophyta</taxon>
        <taxon>Tracheophyta</taxon>
        <taxon>Spermatophyta</taxon>
        <taxon>Magnoliopsida</taxon>
        <taxon>eudicotyledons</taxon>
        <taxon>Gunneridae</taxon>
        <taxon>Pentapetalae</taxon>
        <taxon>asterids</taxon>
        <taxon>lamiids</taxon>
        <taxon>Boraginales</taxon>
        <taxon>Boraginaceae</taxon>
        <taxon>Boraginoideae</taxon>
        <taxon>Lithospermeae</taxon>
        <taxon>Lithospermum</taxon>
    </lineage>
</organism>
<comment type="similarity">
    <text evidence="2">Belongs to the TMEM45 family.</text>
</comment>
<feature type="transmembrane region" description="Helical" evidence="6">
    <location>
        <begin position="115"/>
        <end position="136"/>
    </location>
</feature>
<feature type="transmembrane region" description="Helical" evidence="6">
    <location>
        <begin position="51"/>
        <end position="72"/>
    </location>
</feature>
<evidence type="ECO:0000256" key="2">
    <source>
        <dbReference type="ARBA" id="ARBA00006948"/>
    </source>
</evidence>
<evidence type="ECO:0000313" key="7">
    <source>
        <dbReference type="EMBL" id="GAA0162304.1"/>
    </source>
</evidence>
<comment type="caution">
    <text evidence="7">The sequence shown here is derived from an EMBL/GenBank/DDBJ whole genome shotgun (WGS) entry which is preliminary data.</text>
</comment>
<dbReference type="GO" id="GO:0016020">
    <property type="term" value="C:membrane"/>
    <property type="evidence" value="ECO:0007669"/>
    <property type="project" value="UniProtKB-SubCell"/>
</dbReference>
<keyword evidence="8" id="KW-1185">Reference proteome</keyword>
<dbReference type="Pfam" id="PF04819">
    <property type="entry name" value="DUF716"/>
    <property type="match status" value="1"/>
</dbReference>
<dbReference type="PANTHER" id="PTHR46285">
    <property type="entry name" value="PROTEINASE INHIBITOR I4, SERPIN (DUF716)-RELATED"/>
    <property type="match status" value="1"/>
</dbReference>
<dbReference type="Proteomes" id="UP001454036">
    <property type="component" value="Unassembled WGS sequence"/>
</dbReference>
<dbReference type="InterPro" id="IPR006904">
    <property type="entry name" value="DUF716"/>
</dbReference>